<feature type="compositionally biased region" description="Low complexity" evidence="1">
    <location>
        <begin position="1943"/>
        <end position="1958"/>
    </location>
</feature>
<dbReference type="InterPro" id="IPR013783">
    <property type="entry name" value="Ig-like_fold"/>
</dbReference>
<dbReference type="SUPFAM" id="SSF49299">
    <property type="entry name" value="PKD domain"/>
    <property type="match status" value="1"/>
</dbReference>
<feature type="domain" description="DUF6443" evidence="3">
    <location>
        <begin position="608"/>
        <end position="748"/>
    </location>
</feature>
<gene>
    <name evidence="4" type="ORF">D4L85_24070</name>
</gene>
<feature type="compositionally biased region" description="Low complexity" evidence="1">
    <location>
        <begin position="1923"/>
        <end position="1936"/>
    </location>
</feature>
<dbReference type="Gene3D" id="2.180.10.10">
    <property type="entry name" value="RHS repeat-associated core"/>
    <property type="match status" value="2"/>
</dbReference>
<dbReference type="InterPro" id="IPR045619">
    <property type="entry name" value="DUF6443"/>
</dbReference>
<reference evidence="5" key="1">
    <citation type="submission" date="2018-09" db="EMBL/GenBank/DDBJ databases">
        <title>Chryseolinea sp. KIS68-18 isolated from soil.</title>
        <authorList>
            <person name="Weon H.-Y."/>
            <person name="Kwon S.-W."/>
            <person name="Lee S.A."/>
        </authorList>
    </citation>
    <scope>NUCLEOTIDE SEQUENCE [LARGE SCALE GENOMIC DNA]</scope>
    <source>
        <strain evidence="5">KIS68-18</strain>
    </source>
</reference>
<protein>
    <recommendedName>
        <fullName evidence="3">DUF6443 domain-containing protein</fullName>
    </recommendedName>
</protein>
<name>A0A385SP19_9BACT</name>
<dbReference type="OrthoDB" id="976756at2"/>
<proteinExistence type="predicted"/>
<dbReference type="InterPro" id="IPR020845">
    <property type="entry name" value="AMP-binding_CS"/>
</dbReference>
<dbReference type="InterPro" id="IPR035986">
    <property type="entry name" value="PKD_dom_sf"/>
</dbReference>
<organism evidence="4 5">
    <name type="scientific">Chryseolinea soli</name>
    <dbReference type="NCBI Taxonomy" id="2321403"/>
    <lineage>
        <taxon>Bacteria</taxon>
        <taxon>Pseudomonadati</taxon>
        <taxon>Bacteroidota</taxon>
        <taxon>Cytophagia</taxon>
        <taxon>Cytophagales</taxon>
        <taxon>Fulvivirgaceae</taxon>
        <taxon>Chryseolinea</taxon>
    </lineage>
</organism>
<feature type="region of interest" description="Disordered" evidence="1">
    <location>
        <begin position="1919"/>
        <end position="1964"/>
    </location>
</feature>
<evidence type="ECO:0000256" key="1">
    <source>
        <dbReference type="SAM" id="MobiDB-lite"/>
    </source>
</evidence>
<evidence type="ECO:0000259" key="3">
    <source>
        <dbReference type="Pfam" id="PF20041"/>
    </source>
</evidence>
<dbReference type="InterPro" id="IPR022385">
    <property type="entry name" value="Rhs_assc_core"/>
</dbReference>
<accession>A0A385SP19</accession>
<dbReference type="RefSeq" id="WP_119756707.1">
    <property type="nucleotide sequence ID" value="NZ_CP032382.1"/>
</dbReference>
<evidence type="ECO:0000256" key="2">
    <source>
        <dbReference type="SAM" id="SignalP"/>
    </source>
</evidence>
<dbReference type="PROSITE" id="PS00455">
    <property type="entry name" value="AMP_BINDING"/>
    <property type="match status" value="1"/>
</dbReference>
<sequence>MRNKIVFLFILLLAAAHQLVAGPNATLGYSGGLCAGAQVDIFINGTGTDCGAPLVTQTSSWYFSRPPSSVTYETLTANNYYKVHATWNTSGAVQVYVNYSCGPGQGSSGSSDRLDLNIISAVTPSVTLATNNPAICQNAGTIVRLTPTPTNGGTNPTYAWYVDNTLVYTGMETYYDYNTVNLSPGSHNAKVVMTSKFACLTVNPTPPSTITPADTFYVTRRKIMGANFFANGQICASDPNRVQNASVSVSSAVGNIQYRWLYNGSPGAYTTSNTHAYTGVTAGSYIQVEVTSDAWCTNAQTGAPLLAPLPNPYYINVTNGTTPTIDIVIPTGKKNYCPGETITLTSSQPASTYTWKNGTTTLGTTQSINIVVSSDPNAPATQFTSGDVISLDVTGLTSGGACLSTTSASNTTTPLAIVVNPLPNVTTTPASGNVRFCSNCWPPLSVPSAANTTYQWFKDGAPLQYGTGNTYSAHLAGAYTVTATALCTSTSLPVTLIRNTFPVADAGVDKSVALPLASLVVTGTASEPDTDGNIASMSWSQVSGPTVTMNSSASGTGTRNATSTLTLTNLVAGNYVFRLKATDNLTDYAIDDVNVFIAPPNNYNYVRTETLTTPVTAAAAVVPLSIGNRLESTEYYDGLGRPMQSVITQGSASKDIVTPRVYDQFGREALLYLPYKSSSTNGDYQVNPVGTTNANYTSSPQYVFYNALGDNIVDDQRPFSEIKFDGSLDRPSKEYRPGKAWAPTSSGGNNKFIKRDLFVNVHSVTGSATAEKVICWRVSRTGVITREIPSAGVIETGGYYSSNQLTIASTLDEHGNAVREYFNRNGQRVLRKVQVYGSTSANLNDVKQWTFTYFLYDDYSNLRYIFQPMLSIVLHQNDTVLPAQSDIQKWAYYYIYDGRGRMIEKWVPGAEPVYLAYDPRDRLVMIQDGVQRAKSPREWTVIKYDANNRPIITALLPDPYGWTRSFVQDYINNYYNNLASGKAWYEERGNDMHGYTNKSFPDQLLSTECLTVTYYDDYAFKNAIRKPSDYAYLSSDIVGLPSIAQQFVKGLVTGTKVRVLDGEVFGEVQWLTSYQYYDDKYRLVQTVSDNYKGGKDRISSLYDFANLLKTKTTHQSRVITWTSSLNTSMEGNKVVKSGGLSDNWDASATSIETLSANTSGFLEITASEEWTYRMFGLATQNPNGNPALVNYGLLLQAGGNLVKAESGTYTSIGTYCSGDTLRIERSGGQIIYKLNGATLGSPTSGSTTALNAVALFYSQNSSIAYAKSSFGSSAMVINREIEYDLLQRPTNLWHQVNNNTKYVISHFNYNDLGQVTEKRLHSTNATATDAKESIDYRYNIRGWLISINDPVLNPRLFAEVLKTYDPTVNGGTAQYNGNISEVIWRNGGSFKQSYGYYYDTLNQLKDARYFNLDVAGQNDRYRETIGGVNAKGYDLNGNILKLTRNGKNGSNSFGLMDNLAYSYVGNQLVKVDDAMVLNSQEQGFKELVKQATEYSYDQNGSMSADANKGVSSMAYNYMNLPRKVIKSSTDYITYVYDASGRKLFQQMFGTTGSRRTDYAGQFIYQNDSLKFATHEEGRAVLTTSTPEYQYELKDHLGNVRLTFTTLQSSETVTGTLETANATADQSNFLRYESVRKVQSSLFDHTNGTAIGYAQRLNGSANEKYGLARSLSVMPGDVINMEVFAKYIDTNSTNRTAALNTLLAQIAAGTAPAGTVVDGGSYASSTSSFPFAGLLNTSGSTGGPKAYLNYLIFDRNYNFKSGGFKRISTTPKETGGDVAHERLFFDNISVNEAGYVYIYLSNEETSPVEVYFDDFKVTQTKSAIVQQDDYYPFGLAFNSFRRENSMKQDYKFNGKELQDELAINWLDYGARMNMPEVGRWTATDPLADFFPSLSPYSFAYNNPVRFIDFFGLSSEDVNGGGPNSLSPTGGSSPRSGSDSGGADSGSSGASSGSGNNSGSEVPSAGSSQTINGCLCASNAPSFGPNPTVVQIHPEIPQSDKWATTKAAVPFAITLSAADGPIPIGELAGAALMSGAIAYDLVRNMNEEAFYYATYIKVNPTTGKVYVGRTSGYGTPSSIVADRDKNHKALDDKGFGKAIPSTWQKAYVPGGYKMRAGDPAYWAIRGSEQLQIEYFRSKGISGNEYNGVGPNNDKLNKYMETVKKFFDSMKFEL</sequence>
<keyword evidence="2" id="KW-0732">Signal</keyword>
<feature type="chain" id="PRO_5017208898" description="DUF6443 domain-containing protein" evidence="2">
    <location>
        <begin position="22"/>
        <end position="2171"/>
    </location>
</feature>
<dbReference type="Proteomes" id="UP000266183">
    <property type="component" value="Chromosome"/>
</dbReference>
<dbReference type="Pfam" id="PF22352">
    <property type="entry name" value="K319L-like_PKD"/>
    <property type="match status" value="1"/>
</dbReference>
<dbReference type="Pfam" id="PF20041">
    <property type="entry name" value="DUF6443"/>
    <property type="match status" value="1"/>
</dbReference>
<evidence type="ECO:0000313" key="5">
    <source>
        <dbReference type="Proteomes" id="UP000266183"/>
    </source>
</evidence>
<evidence type="ECO:0000313" key="4">
    <source>
        <dbReference type="EMBL" id="AYB33473.1"/>
    </source>
</evidence>
<dbReference type="KEGG" id="chk:D4L85_24070"/>
<dbReference type="Gene3D" id="2.60.40.10">
    <property type="entry name" value="Immunoglobulins"/>
    <property type="match status" value="1"/>
</dbReference>
<feature type="signal peptide" evidence="2">
    <location>
        <begin position="1"/>
        <end position="21"/>
    </location>
</feature>
<dbReference type="EMBL" id="CP032382">
    <property type="protein sequence ID" value="AYB33473.1"/>
    <property type="molecule type" value="Genomic_DNA"/>
</dbReference>
<keyword evidence="5" id="KW-1185">Reference proteome</keyword>
<dbReference type="NCBIfam" id="TIGR03696">
    <property type="entry name" value="Rhs_assc_core"/>
    <property type="match status" value="1"/>
</dbReference>